<feature type="region of interest" description="Disordered" evidence="1">
    <location>
        <begin position="152"/>
        <end position="172"/>
    </location>
</feature>
<gene>
    <name evidence="2" type="ORF">LJ752_04785</name>
</gene>
<reference evidence="2" key="1">
    <citation type="submission" date="2021-10" db="EMBL/GenBank/DDBJ databases">
        <title>Novel species in genus Arthrobacter.</title>
        <authorList>
            <person name="Liu Y."/>
        </authorList>
    </citation>
    <scope>NUCLEOTIDE SEQUENCE</scope>
    <source>
        <strain evidence="2">Zg-Y786</strain>
    </source>
</reference>
<accession>A0ABS8GHN6</accession>
<dbReference type="InterPro" id="IPR029069">
    <property type="entry name" value="HotDog_dom_sf"/>
</dbReference>
<dbReference type="RefSeq" id="WP_227890178.1">
    <property type="nucleotide sequence ID" value="NZ_JAJFZQ010000003.1"/>
</dbReference>
<dbReference type="PANTHER" id="PTHR31793">
    <property type="entry name" value="4-HYDROXYBENZOYL-COA THIOESTERASE FAMILY MEMBER"/>
    <property type="match status" value="1"/>
</dbReference>
<name>A0ABS8GHN6_9MICC</name>
<sequence>MPMNRFPIQLRFGDEDSNGHVNNVRFIQFLEEARVRLSLLPLGAEISPAAPADTFRSVTSRTGMTLVAHQEIEYRAPLVYRQEPVWVEVWVTAIGGSSLTYGFRIVDEDGGMVYALAESTLVMADAQTGRPTALSDVQVRVLESWRGDPVPFRRSTRSKANDGVSASAGVTR</sequence>
<dbReference type="PANTHER" id="PTHR31793:SF24">
    <property type="entry name" value="LONG-CHAIN ACYL-COA THIOESTERASE FADM"/>
    <property type="match status" value="1"/>
</dbReference>
<dbReference type="SUPFAM" id="SSF54637">
    <property type="entry name" value="Thioesterase/thiol ester dehydrase-isomerase"/>
    <property type="match status" value="1"/>
</dbReference>
<evidence type="ECO:0000313" key="2">
    <source>
        <dbReference type="EMBL" id="MCC3265361.1"/>
    </source>
</evidence>
<dbReference type="Gene3D" id="3.10.129.10">
    <property type="entry name" value="Hotdog Thioesterase"/>
    <property type="match status" value="1"/>
</dbReference>
<dbReference type="EMBL" id="JAJFZQ010000003">
    <property type="protein sequence ID" value="MCC3265361.1"/>
    <property type="molecule type" value="Genomic_DNA"/>
</dbReference>
<organism evidence="2 3">
    <name type="scientific">Arthrobacter gengyunqii</name>
    <dbReference type="NCBI Taxonomy" id="2886940"/>
    <lineage>
        <taxon>Bacteria</taxon>
        <taxon>Bacillati</taxon>
        <taxon>Actinomycetota</taxon>
        <taxon>Actinomycetes</taxon>
        <taxon>Micrococcales</taxon>
        <taxon>Micrococcaceae</taxon>
        <taxon>Arthrobacter</taxon>
    </lineage>
</organism>
<evidence type="ECO:0000256" key="1">
    <source>
        <dbReference type="SAM" id="MobiDB-lite"/>
    </source>
</evidence>
<dbReference type="Pfam" id="PF13279">
    <property type="entry name" value="4HBT_2"/>
    <property type="match status" value="1"/>
</dbReference>
<evidence type="ECO:0000313" key="3">
    <source>
        <dbReference type="Proteomes" id="UP001139168"/>
    </source>
</evidence>
<dbReference type="Proteomes" id="UP001139168">
    <property type="component" value="Unassembled WGS sequence"/>
</dbReference>
<keyword evidence="3" id="KW-1185">Reference proteome</keyword>
<protein>
    <submittedName>
        <fullName evidence="2">Acyl-CoA thioesterase</fullName>
    </submittedName>
</protein>
<comment type="caution">
    <text evidence="2">The sequence shown here is derived from an EMBL/GenBank/DDBJ whole genome shotgun (WGS) entry which is preliminary data.</text>
</comment>
<dbReference type="CDD" id="cd00586">
    <property type="entry name" value="4HBT"/>
    <property type="match status" value="1"/>
</dbReference>
<dbReference type="InterPro" id="IPR050563">
    <property type="entry name" value="4-hydroxybenzoyl-CoA_TE"/>
</dbReference>
<proteinExistence type="predicted"/>